<dbReference type="PANTHER" id="PTHR13844">
    <property type="entry name" value="SWI/SNF-RELATED MATRIX-ASSOCIATED ACTIN-DEPENDENT REGULATOR OF CHROMATIN SUBFAMILY D"/>
    <property type="match status" value="1"/>
</dbReference>
<dbReference type="EMBL" id="GIBP01002973">
    <property type="protein sequence ID" value="NDV31942.1"/>
    <property type="molecule type" value="Transcribed_RNA"/>
</dbReference>
<dbReference type="CDD" id="cd10568">
    <property type="entry name" value="SWIB_like"/>
    <property type="match status" value="1"/>
</dbReference>
<dbReference type="SUPFAM" id="SSF47592">
    <property type="entry name" value="SWIB/MDM2 domain"/>
    <property type="match status" value="1"/>
</dbReference>
<dbReference type="InterPro" id="IPR019835">
    <property type="entry name" value="SWIB_domain"/>
</dbReference>
<dbReference type="InterPro" id="IPR036885">
    <property type="entry name" value="SWIB_MDM2_dom_sf"/>
</dbReference>
<name>A0A6B2L4L8_9EUKA</name>
<dbReference type="AlphaFoldDB" id="A0A6B2L4L8"/>
<dbReference type="SMART" id="SM00151">
    <property type="entry name" value="SWIB"/>
    <property type="match status" value="1"/>
</dbReference>
<dbReference type="Gene3D" id="1.10.245.10">
    <property type="entry name" value="SWIB/MDM2 domain"/>
    <property type="match status" value="1"/>
</dbReference>
<dbReference type="PROSITE" id="PS51925">
    <property type="entry name" value="SWIB_MDM2"/>
    <property type="match status" value="1"/>
</dbReference>
<evidence type="ECO:0000313" key="2">
    <source>
        <dbReference type="EMBL" id="NDV31942.1"/>
    </source>
</evidence>
<reference evidence="2" key="1">
    <citation type="journal article" date="2020" name="J. Eukaryot. Microbiol.">
        <title>De novo Sequencing, Assembly and Annotation of the Transcriptome for the Free-Living Testate Amoeba Arcella intermedia.</title>
        <authorList>
            <person name="Ribeiro G.M."/>
            <person name="Porfirio-Sousa A.L."/>
            <person name="Maurer-Alcala X.X."/>
            <person name="Katz L.A."/>
            <person name="Lahr D.J.G."/>
        </authorList>
    </citation>
    <scope>NUCLEOTIDE SEQUENCE</scope>
</reference>
<evidence type="ECO:0000259" key="1">
    <source>
        <dbReference type="PROSITE" id="PS51925"/>
    </source>
</evidence>
<accession>A0A6B2L4L8</accession>
<feature type="domain" description="DM2" evidence="1">
    <location>
        <begin position="221"/>
        <end position="301"/>
    </location>
</feature>
<dbReference type="Pfam" id="PF02201">
    <property type="entry name" value="SWIB"/>
    <property type="match status" value="1"/>
</dbReference>
<sequence>MNGQGENTNANANTNTNTITITNSSNQAQAPQNNERQGVAPGELLRGAGNRIVDQQEQMNAELTNFLPHSLLFRRLEGIEKELDLLLKDRHFTFQEYSKMGQTSNVAKKLRISVFNTFDNTEPVYCTSEQERVHRLIEPPHWTLRIEGGLVNDEKEEDYIQGAPKFSNFVKSLYIELDREAYPDNWAIEWNKSQFMGETDGFEFKRVGDTETIVNIFLVLDYHGKFKVVPTLAQELGLSQQAVFSKAHVLHSLWKYIRARNLQDPQNPQKVNCNTNLKQLFKKDCLLYSEMPQLLAQYLVPPGPIQIQHEIQVRGPLMESTYEVPFDLPPPNSLPISKEIEAIDQKIHQLLKEFSEHQLKRRFLMELSEDPVGVMENYVTDQIREHQIKQTGRDHEAERKTLLYLSTIDHLIDSYLQNNTKNL</sequence>
<protein>
    <recommendedName>
        <fullName evidence="1">DM2 domain-containing protein</fullName>
    </recommendedName>
</protein>
<organism evidence="2">
    <name type="scientific">Arcella intermedia</name>
    <dbReference type="NCBI Taxonomy" id="1963864"/>
    <lineage>
        <taxon>Eukaryota</taxon>
        <taxon>Amoebozoa</taxon>
        <taxon>Tubulinea</taxon>
        <taxon>Elardia</taxon>
        <taxon>Arcellinida</taxon>
        <taxon>Sphaerothecina</taxon>
        <taxon>Arcellidae</taxon>
        <taxon>Arcella</taxon>
    </lineage>
</organism>
<proteinExistence type="predicted"/>
<dbReference type="InterPro" id="IPR003121">
    <property type="entry name" value="SWIB_MDM2_domain"/>
</dbReference>